<reference evidence="2" key="1">
    <citation type="submission" date="2020-02" db="EMBL/GenBank/DDBJ databases">
        <title>Flavobacterium sp. genome.</title>
        <authorList>
            <person name="Jung H.S."/>
            <person name="Baek J.H."/>
            <person name="Jeon C.O."/>
        </authorList>
    </citation>
    <scope>NUCLEOTIDE SEQUENCE</scope>
    <source>
        <strain evidence="2">SE-s28</strain>
    </source>
</reference>
<dbReference type="InterPro" id="IPR013216">
    <property type="entry name" value="Methyltransf_11"/>
</dbReference>
<dbReference type="PANTHER" id="PTHR43861">
    <property type="entry name" value="TRANS-ACONITATE 2-METHYLTRANSFERASE-RELATED"/>
    <property type="match status" value="1"/>
</dbReference>
<dbReference type="Pfam" id="PF08241">
    <property type="entry name" value="Methyltransf_11"/>
    <property type="match status" value="1"/>
</dbReference>
<dbReference type="SUPFAM" id="SSF53335">
    <property type="entry name" value="S-adenosyl-L-methionine-dependent methyltransferases"/>
    <property type="match status" value="1"/>
</dbReference>
<dbReference type="RefSeq" id="WP_169526179.1">
    <property type="nucleotide sequence ID" value="NZ_JAAMPU010000099.1"/>
</dbReference>
<organism evidence="2 3">
    <name type="scientific">Flavobacterium silvaticum</name>
    <dbReference type="NCBI Taxonomy" id="1852020"/>
    <lineage>
        <taxon>Bacteria</taxon>
        <taxon>Pseudomonadati</taxon>
        <taxon>Bacteroidota</taxon>
        <taxon>Flavobacteriia</taxon>
        <taxon>Flavobacteriales</taxon>
        <taxon>Flavobacteriaceae</taxon>
        <taxon>Flavobacterium</taxon>
    </lineage>
</organism>
<name>A0A972FSG4_9FLAO</name>
<dbReference type="CDD" id="cd02440">
    <property type="entry name" value="AdoMet_MTases"/>
    <property type="match status" value="1"/>
</dbReference>
<dbReference type="PANTHER" id="PTHR43861:SF1">
    <property type="entry name" value="TRANS-ACONITATE 2-METHYLTRANSFERASE"/>
    <property type="match status" value="1"/>
</dbReference>
<feature type="domain" description="Methyltransferase type 11" evidence="1">
    <location>
        <begin position="52"/>
        <end position="151"/>
    </location>
</feature>
<protein>
    <submittedName>
        <fullName evidence="2">Class I SAM-dependent methyltransferase</fullName>
    </submittedName>
</protein>
<keyword evidence="2" id="KW-0489">Methyltransferase</keyword>
<keyword evidence="3" id="KW-1185">Reference proteome</keyword>
<dbReference type="GO" id="GO:0032259">
    <property type="term" value="P:methylation"/>
    <property type="evidence" value="ECO:0007669"/>
    <property type="project" value="UniProtKB-KW"/>
</dbReference>
<evidence type="ECO:0000313" key="2">
    <source>
        <dbReference type="EMBL" id="NMH27172.1"/>
    </source>
</evidence>
<sequence>MTEAELREMARQLSNPVGENGKKVAAMMNDGNHEMILKGIEALEIRNRERILEPGHAGGGHLKALLDSADDIHYTGLEISKDMRQMAEQTYKDLRHKNPADFLVFDGLTIPLPDTIYDKILTVNTIYFWTEPQNFASELLRVLRSGGSLVLVFAPKHFMERLPFTSHIFKLYEPDEVVRLLKSSGFENIDISSHIDWPISKSGDKVERPFQIIRAFKPI</sequence>
<dbReference type="Gene3D" id="3.40.50.150">
    <property type="entry name" value="Vaccinia Virus protein VP39"/>
    <property type="match status" value="1"/>
</dbReference>
<dbReference type="GO" id="GO:0008757">
    <property type="term" value="F:S-adenosylmethionine-dependent methyltransferase activity"/>
    <property type="evidence" value="ECO:0007669"/>
    <property type="project" value="InterPro"/>
</dbReference>
<evidence type="ECO:0000313" key="3">
    <source>
        <dbReference type="Proteomes" id="UP000712080"/>
    </source>
</evidence>
<dbReference type="EMBL" id="JAAMPU010000099">
    <property type="protein sequence ID" value="NMH27172.1"/>
    <property type="molecule type" value="Genomic_DNA"/>
</dbReference>
<gene>
    <name evidence="2" type="ORF">G6047_03940</name>
</gene>
<dbReference type="InterPro" id="IPR029063">
    <property type="entry name" value="SAM-dependent_MTases_sf"/>
</dbReference>
<comment type="caution">
    <text evidence="2">The sequence shown here is derived from an EMBL/GenBank/DDBJ whole genome shotgun (WGS) entry which is preliminary data.</text>
</comment>
<dbReference type="Proteomes" id="UP000712080">
    <property type="component" value="Unassembled WGS sequence"/>
</dbReference>
<proteinExistence type="predicted"/>
<evidence type="ECO:0000259" key="1">
    <source>
        <dbReference type="Pfam" id="PF08241"/>
    </source>
</evidence>
<dbReference type="AlphaFoldDB" id="A0A972FSG4"/>
<keyword evidence="2" id="KW-0808">Transferase</keyword>
<accession>A0A972FSG4</accession>